<dbReference type="InterPro" id="IPR004099">
    <property type="entry name" value="Pyr_nucl-diS_OxRdtase_dimer"/>
</dbReference>
<reference evidence="2" key="1">
    <citation type="submission" date="2019-08" db="EMBL/GenBank/DDBJ databases">
        <authorList>
            <person name="Kucharzyk K."/>
            <person name="Murdoch R.W."/>
            <person name="Higgins S."/>
            <person name="Loffler F."/>
        </authorList>
    </citation>
    <scope>NUCLEOTIDE SEQUENCE</scope>
</reference>
<dbReference type="AlphaFoldDB" id="A0A645GBG7"/>
<sequence>MGAEGNLVRLYVDRGNGRLLGAGLLATRGEHLAHLLAWAIQRGETVESLLTMPYYHPSIEEMVQSALKDASRQLKASA</sequence>
<gene>
    <name evidence="2" type="ORF">SDC9_170526</name>
</gene>
<evidence type="ECO:0000313" key="2">
    <source>
        <dbReference type="EMBL" id="MPN23139.1"/>
    </source>
</evidence>
<dbReference type="Gene3D" id="3.30.390.30">
    <property type="match status" value="1"/>
</dbReference>
<comment type="caution">
    <text evidence="2">The sequence shown here is derived from an EMBL/GenBank/DDBJ whole genome shotgun (WGS) entry which is preliminary data.</text>
</comment>
<organism evidence="2">
    <name type="scientific">bioreactor metagenome</name>
    <dbReference type="NCBI Taxonomy" id="1076179"/>
    <lineage>
        <taxon>unclassified sequences</taxon>
        <taxon>metagenomes</taxon>
        <taxon>ecological metagenomes</taxon>
    </lineage>
</organism>
<protein>
    <recommendedName>
        <fullName evidence="1">Pyridine nucleotide-disulphide oxidoreductase dimerisation domain-containing protein</fullName>
    </recommendedName>
</protein>
<dbReference type="InterPro" id="IPR016156">
    <property type="entry name" value="FAD/NAD-linked_Rdtase_dimer_sf"/>
</dbReference>
<dbReference type="EMBL" id="VSSQ01071551">
    <property type="protein sequence ID" value="MPN23139.1"/>
    <property type="molecule type" value="Genomic_DNA"/>
</dbReference>
<dbReference type="Pfam" id="PF02852">
    <property type="entry name" value="Pyr_redox_dim"/>
    <property type="match status" value="1"/>
</dbReference>
<dbReference type="SUPFAM" id="SSF55424">
    <property type="entry name" value="FAD/NAD-linked reductases, dimerisation (C-terminal) domain"/>
    <property type="match status" value="1"/>
</dbReference>
<accession>A0A645GBG7</accession>
<name>A0A645GBG7_9ZZZZ</name>
<evidence type="ECO:0000259" key="1">
    <source>
        <dbReference type="Pfam" id="PF02852"/>
    </source>
</evidence>
<feature type="domain" description="Pyridine nucleotide-disulphide oxidoreductase dimerisation" evidence="1">
    <location>
        <begin position="7"/>
        <end position="66"/>
    </location>
</feature>
<proteinExistence type="predicted"/>